<proteinExistence type="predicted"/>
<dbReference type="AlphaFoldDB" id="A0AAW2R5Z6"/>
<feature type="region of interest" description="Disordered" evidence="1">
    <location>
        <begin position="1"/>
        <end position="30"/>
    </location>
</feature>
<organism evidence="2">
    <name type="scientific">Sesamum calycinum</name>
    <dbReference type="NCBI Taxonomy" id="2727403"/>
    <lineage>
        <taxon>Eukaryota</taxon>
        <taxon>Viridiplantae</taxon>
        <taxon>Streptophyta</taxon>
        <taxon>Embryophyta</taxon>
        <taxon>Tracheophyta</taxon>
        <taxon>Spermatophyta</taxon>
        <taxon>Magnoliopsida</taxon>
        <taxon>eudicotyledons</taxon>
        <taxon>Gunneridae</taxon>
        <taxon>Pentapetalae</taxon>
        <taxon>asterids</taxon>
        <taxon>lamiids</taxon>
        <taxon>Lamiales</taxon>
        <taxon>Pedaliaceae</taxon>
        <taxon>Sesamum</taxon>
    </lineage>
</organism>
<reference evidence="2" key="1">
    <citation type="submission" date="2020-06" db="EMBL/GenBank/DDBJ databases">
        <authorList>
            <person name="Li T."/>
            <person name="Hu X."/>
            <person name="Zhang T."/>
            <person name="Song X."/>
            <person name="Zhang H."/>
            <person name="Dai N."/>
            <person name="Sheng W."/>
            <person name="Hou X."/>
            <person name="Wei L."/>
        </authorList>
    </citation>
    <scope>NUCLEOTIDE SEQUENCE</scope>
    <source>
        <strain evidence="2">KEN8</strain>
        <tissue evidence="2">Leaf</tissue>
    </source>
</reference>
<evidence type="ECO:0000256" key="1">
    <source>
        <dbReference type="SAM" id="MobiDB-lite"/>
    </source>
</evidence>
<reference evidence="2" key="2">
    <citation type="journal article" date="2024" name="Plant">
        <title>Genomic evolution and insights into agronomic trait innovations of Sesamum species.</title>
        <authorList>
            <person name="Miao H."/>
            <person name="Wang L."/>
            <person name="Qu L."/>
            <person name="Liu H."/>
            <person name="Sun Y."/>
            <person name="Le M."/>
            <person name="Wang Q."/>
            <person name="Wei S."/>
            <person name="Zheng Y."/>
            <person name="Lin W."/>
            <person name="Duan Y."/>
            <person name="Cao H."/>
            <person name="Xiong S."/>
            <person name="Wang X."/>
            <person name="Wei L."/>
            <person name="Li C."/>
            <person name="Ma Q."/>
            <person name="Ju M."/>
            <person name="Zhao R."/>
            <person name="Li G."/>
            <person name="Mu C."/>
            <person name="Tian Q."/>
            <person name="Mei H."/>
            <person name="Zhang T."/>
            <person name="Gao T."/>
            <person name="Zhang H."/>
        </authorList>
    </citation>
    <scope>NUCLEOTIDE SEQUENCE</scope>
    <source>
        <strain evidence="2">KEN8</strain>
    </source>
</reference>
<sequence>MVMDLDLTLREDSPPTLTEKSTSKEKRDKERFEKSHYMCVMTMKKSIPEVFRGTMSEILTKAIDFFADTDKRFVKNEKTEIGTLLTNLILKRYIGKGNIREYIMKMAYLASKLRALKLDF</sequence>
<comment type="caution">
    <text evidence="2">The sequence shown here is derived from an EMBL/GenBank/DDBJ whole genome shotgun (WGS) entry which is preliminary data.</text>
</comment>
<name>A0AAW2R5Z6_9LAMI</name>
<gene>
    <name evidence="2" type="ORF">Scaly_0673800</name>
</gene>
<accession>A0AAW2R5Z6</accession>
<dbReference type="EMBL" id="JACGWM010000004">
    <property type="protein sequence ID" value="KAL0375562.1"/>
    <property type="molecule type" value="Genomic_DNA"/>
</dbReference>
<evidence type="ECO:0000313" key="2">
    <source>
        <dbReference type="EMBL" id="KAL0375562.1"/>
    </source>
</evidence>
<protein>
    <submittedName>
        <fullName evidence="2">Uncharacterized protein</fullName>
    </submittedName>
</protein>
<feature type="compositionally biased region" description="Basic and acidic residues" evidence="1">
    <location>
        <begin position="21"/>
        <end position="30"/>
    </location>
</feature>